<dbReference type="InterPro" id="IPR030513">
    <property type="entry name" value="Dehydrin_CS"/>
</dbReference>
<evidence type="ECO:0000313" key="2">
    <source>
        <dbReference type="EMBL" id="KAE8008850.1"/>
    </source>
</evidence>
<evidence type="ECO:0008006" key="4">
    <source>
        <dbReference type="Google" id="ProtNLM"/>
    </source>
</evidence>
<dbReference type="OrthoDB" id="1724539at2759"/>
<dbReference type="EMBL" id="CM017322">
    <property type="protein sequence ID" value="KAE8008850.1"/>
    <property type="molecule type" value="Genomic_DNA"/>
</dbReference>
<feature type="compositionally biased region" description="Basic and acidic residues" evidence="1">
    <location>
        <begin position="29"/>
        <end position="38"/>
    </location>
</feature>
<feature type="region of interest" description="Disordered" evidence="1">
    <location>
        <begin position="1"/>
        <end position="151"/>
    </location>
</feature>
<organism evidence="2 3">
    <name type="scientific">Carpinus fangiana</name>
    <dbReference type="NCBI Taxonomy" id="176857"/>
    <lineage>
        <taxon>Eukaryota</taxon>
        <taxon>Viridiplantae</taxon>
        <taxon>Streptophyta</taxon>
        <taxon>Embryophyta</taxon>
        <taxon>Tracheophyta</taxon>
        <taxon>Spermatophyta</taxon>
        <taxon>Magnoliopsida</taxon>
        <taxon>eudicotyledons</taxon>
        <taxon>Gunneridae</taxon>
        <taxon>Pentapetalae</taxon>
        <taxon>rosids</taxon>
        <taxon>fabids</taxon>
        <taxon>Fagales</taxon>
        <taxon>Betulaceae</taxon>
        <taxon>Carpinus</taxon>
    </lineage>
</organism>
<protein>
    <recommendedName>
        <fullName evidence="4">Dehydrin</fullName>
    </recommendedName>
</protein>
<accession>A0A5N6QRB8</accession>
<feature type="compositionally biased region" description="Basic and acidic residues" evidence="1">
    <location>
        <begin position="46"/>
        <end position="62"/>
    </location>
</feature>
<proteinExistence type="predicted"/>
<name>A0A5N6QRB8_9ROSI</name>
<dbReference type="Proteomes" id="UP000327013">
    <property type="component" value="Chromosome 2"/>
</dbReference>
<dbReference type="PROSITE" id="PS00823">
    <property type="entry name" value="DEHYDRIN_2"/>
    <property type="match status" value="1"/>
</dbReference>
<reference evidence="2 3" key="1">
    <citation type="submission" date="2019-06" db="EMBL/GenBank/DDBJ databases">
        <title>A chromosomal-level reference genome of Carpinus fangiana (Coryloideae, Betulaceae).</title>
        <authorList>
            <person name="Yang X."/>
            <person name="Wang Z."/>
            <person name="Zhang L."/>
            <person name="Hao G."/>
            <person name="Liu J."/>
            <person name="Yang Y."/>
        </authorList>
    </citation>
    <scope>NUCLEOTIDE SEQUENCE [LARGE SCALE GENOMIC DNA]</scope>
    <source>
        <strain evidence="2">Cfa_2016G</strain>
        <tissue evidence="2">Leaf</tissue>
    </source>
</reference>
<feature type="compositionally biased region" description="Basic and acidic residues" evidence="1">
    <location>
        <begin position="119"/>
        <end position="151"/>
    </location>
</feature>
<keyword evidence="3" id="KW-1185">Reference proteome</keyword>
<feature type="compositionally biased region" description="Low complexity" evidence="1">
    <location>
        <begin position="90"/>
        <end position="101"/>
    </location>
</feature>
<feature type="compositionally biased region" description="Basic and acidic residues" evidence="1">
    <location>
        <begin position="9"/>
        <end position="19"/>
    </location>
</feature>
<feature type="compositionally biased region" description="Basic and acidic residues" evidence="1">
    <location>
        <begin position="72"/>
        <end position="86"/>
    </location>
</feature>
<sequence length="151" mass="16670">MADQQSKGQESETAPKDAGESMNCAAFFKKKEEKKPQEDAAMTDGETMKEEEKLTLMEELHRSRSNSSSEKIFGEKEEGDTKHKDTITPVENDNAVANAEATNRKAEEGGPAECAANEHSPEGEANEKKGILEKIKEKLPGCQKNEEKKDI</sequence>
<evidence type="ECO:0000313" key="3">
    <source>
        <dbReference type="Proteomes" id="UP000327013"/>
    </source>
</evidence>
<dbReference type="AlphaFoldDB" id="A0A5N6QRB8"/>
<gene>
    <name evidence="2" type="ORF">FH972_005323</name>
</gene>
<evidence type="ECO:0000256" key="1">
    <source>
        <dbReference type="SAM" id="MobiDB-lite"/>
    </source>
</evidence>